<organism evidence="4 5">
    <name type="scientific">Paramuricea clavata</name>
    <name type="common">Red gorgonian</name>
    <name type="synonym">Violescent sea-whip</name>
    <dbReference type="NCBI Taxonomy" id="317549"/>
    <lineage>
        <taxon>Eukaryota</taxon>
        <taxon>Metazoa</taxon>
        <taxon>Cnidaria</taxon>
        <taxon>Anthozoa</taxon>
        <taxon>Octocorallia</taxon>
        <taxon>Malacalcyonacea</taxon>
        <taxon>Plexauridae</taxon>
        <taxon>Paramuricea</taxon>
    </lineage>
</organism>
<dbReference type="InterPro" id="IPR036388">
    <property type="entry name" value="WH-like_DNA-bd_sf"/>
</dbReference>
<dbReference type="InterPro" id="IPR050211">
    <property type="entry name" value="FOX_domain-containing"/>
</dbReference>
<dbReference type="Proteomes" id="UP001152795">
    <property type="component" value="Unassembled WGS sequence"/>
</dbReference>
<dbReference type="OrthoDB" id="5954824at2759"/>
<feature type="region of interest" description="Disordered" evidence="3">
    <location>
        <begin position="1"/>
        <end position="22"/>
    </location>
</feature>
<keyword evidence="5" id="KW-1185">Reference proteome</keyword>
<accession>A0A6S7HCC6</accession>
<dbReference type="GO" id="GO:0030154">
    <property type="term" value="P:cell differentiation"/>
    <property type="evidence" value="ECO:0007669"/>
    <property type="project" value="TreeGrafter"/>
</dbReference>
<evidence type="ECO:0000313" key="4">
    <source>
        <dbReference type="EMBL" id="CAB4001899.1"/>
    </source>
</evidence>
<dbReference type="Pfam" id="PF00250">
    <property type="entry name" value="Forkhead"/>
    <property type="match status" value="1"/>
</dbReference>
<dbReference type="InterPro" id="IPR001766">
    <property type="entry name" value="Fork_head_dom"/>
</dbReference>
<comment type="caution">
    <text evidence="4">The sequence shown here is derived from an EMBL/GenBank/DDBJ whole genome shotgun (WGS) entry which is preliminary data.</text>
</comment>
<proteinExistence type="predicted"/>
<dbReference type="Gene3D" id="1.10.10.10">
    <property type="entry name" value="Winged helix-like DNA-binding domain superfamily/Winged helix DNA-binding domain"/>
    <property type="match status" value="1"/>
</dbReference>
<dbReference type="PRINTS" id="PR00053">
    <property type="entry name" value="FORKHEAD"/>
</dbReference>
<dbReference type="GO" id="GO:0000981">
    <property type="term" value="F:DNA-binding transcription factor activity, RNA polymerase II-specific"/>
    <property type="evidence" value="ECO:0007669"/>
    <property type="project" value="TreeGrafter"/>
</dbReference>
<reference evidence="4" key="1">
    <citation type="submission" date="2020-04" db="EMBL/GenBank/DDBJ databases">
        <authorList>
            <person name="Alioto T."/>
            <person name="Alioto T."/>
            <person name="Gomez Garrido J."/>
        </authorList>
    </citation>
    <scope>NUCLEOTIDE SEQUENCE</scope>
    <source>
        <strain evidence="4">A484AB</strain>
    </source>
</reference>
<dbReference type="SMART" id="SM00339">
    <property type="entry name" value="FH"/>
    <property type="match status" value="1"/>
</dbReference>
<name>A0A6S7HCC6_PARCT</name>
<sequence>MSTISDDDDGVPISPNFPRCTDVTDECNESSLEASNPKRQKLEGNHFELVQQKFLERNEIRKSPLPYIGMIAEAINSSPDKKMVLSEIYAYMEQHFFQYLSGKPRWRNTVRHNLSFHNCFVKCECSRRGNRSHFWSIHPEYIEQFKRGNFTKTLSPPREQINVSPYAPEQQILCRNSHENYHRFLPNSGYENYLHYDTIPRQNPNTLYHVIAPSTSNASHPHREIRSLPVVQTSSSRGILSHIPGQVHEESQRFYPIDHAVLPAYQYRHLIPLPWQYQHVSETTRSNHNVYPNSRSKAPPNTSNTKS</sequence>
<dbReference type="AlphaFoldDB" id="A0A6S7HCC6"/>
<keyword evidence="1 2" id="KW-0238">DNA-binding</keyword>
<protein>
    <submittedName>
        <fullName evidence="4">Forkhead box C1</fullName>
    </submittedName>
</protein>
<evidence type="ECO:0000256" key="3">
    <source>
        <dbReference type="SAM" id="MobiDB-lite"/>
    </source>
</evidence>
<dbReference type="PANTHER" id="PTHR11829">
    <property type="entry name" value="FORKHEAD BOX PROTEIN"/>
    <property type="match status" value="1"/>
</dbReference>
<dbReference type="GO" id="GO:0000978">
    <property type="term" value="F:RNA polymerase II cis-regulatory region sequence-specific DNA binding"/>
    <property type="evidence" value="ECO:0007669"/>
    <property type="project" value="TreeGrafter"/>
</dbReference>
<dbReference type="EMBL" id="CACRXK020004204">
    <property type="protein sequence ID" value="CAB4001899.1"/>
    <property type="molecule type" value="Genomic_DNA"/>
</dbReference>
<dbReference type="PROSITE" id="PS50039">
    <property type="entry name" value="FORK_HEAD_3"/>
    <property type="match status" value="1"/>
</dbReference>
<dbReference type="SUPFAM" id="SSF46785">
    <property type="entry name" value="Winged helix' DNA-binding domain"/>
    <property type="match status" value="1"/>
</dbReference>
<dbReference type="PANTHER" id="PTHR11829:SF142">
    <property type="entry name" value="FORK-HEAD DOMAIN-CONTAINING PROTEIN"/>
    <property type="match status" value="1"/>
</dbReference>
<dbReference type="InterPro" id="IPR036390">
    <property type="entry name" value="WH_DNA-bd_sf"/>
</dbReference>
<feature type="DNA-binding region" description="Fork-head" evidence="2">
    <location>
        <begin position="62"/>
        <end position="155"/>
    </location>
</feature>
<evidence type="ECO:0000313" key="5">
    <source>
        <dbReference type="Proteomes" id="UP001152795"/>
    </source>
</evidence>
<feature type="compositionally biased region" description="Acidic residues" evidence="3">
    <location>
        <begin position="1"/>
        <end position="10"/>
    </location>
</feature>
<dbReference type="GO" id="GO:0009653">
    <property type="term" value="P:anatomical structure morphogenesis"/>
    <property type="evidence" value="ECO:0007669"/>
    <property type="project" value="TreeGrafter"/>
</dbReference>
<feature type="region of interest" description="Disordered" evidence="3">
    <location>
        <begin position="284"/>
        <end position="307"/>
    </location>
</feature>
<keyword evidence="2" id="KW-0539">Nucleus</keyword>
<dbReference type="GO" id="GO:0005634">
    <property type="term" value="C:nucleus"/>
    <property type="evidence" value="ECO:0007669"/>
    <property type="project" value="UniProtKB-SubCell"/>
</dbReference>
<evidence type="ECO:0000256" key="2">
    <source>
        <dbReference type="PROSITE-ProRule" id="PRU00089"/>
    </source>
</evidence>
<comment type="subcellular location">
    <subcellularLocation>
        <location evidence="2">Nucleus</location>
    </subcellularLocation>
</comment>
<gene>
    <name evidence="4" type="ORF">PACLA_8A072841</name>
</gene>
<evidence type="ECO:0000256" key="1">
    <source>
        <dbReference type="ARBA" id="ARBA00023125"/>
    </source>
</evidence>